<dbReference type="HOGENOM" id="CLU_1459608_0_0_6"/>
<sequence>MAALQNQATFLVDGRYWSANNSGNPVFDAIPGIHQDSFRPPSVCNGATEGACNTNVIVSYYSPPQTNPAVNLTFYGAGLCKATIGGYSDWYLPAICEMGYDNAAQNTGCGIPPAPPTLQNMQTNLVDNGNIGGLSGPYWSSTESSRGITQNTDAWDQFFDVGGNSFQDDDKDGPISIRCVRVITN</sequence>
<gene>
    <name evidence="1" type="ORF">LHA_3248</name>
</gene>
<accession>A0A0A8UTP1</accession>
<dbReference type="Proteomes" id="UP000032803">
    <property type="component" value="Chromosome I"/>
</dbReference>
<protein>
    <recommendedName>
        <fullName evidence="3">DUF1566 domain-containing protein</fullName>
    </recommendedName>
</protein>
<proteinExistence type="predicted"/>
<evidence type="ECO:0008006" key="3">
    <source>
        <dbReference type="Google" id="ProtNLM"/>
    </source>
</evidence>
<dbReference type="KEGG" id="lha:LHA_3248"/>
<dbReference type="RefSeq" id="WP_052673742.1">
    <property type="nucleotide sequence ID" value="NZ_LN681225.1"/>
</dbReference>
<keyword evidence="2" id="KW-1185">Reference proteome</keyword>
<reference evidence="2" key="1">
    <citation type="submission" date="2014-09" db="EMBL/GenBank/DDBJ databases">
        <authorList>
            <person name="Gomez-Valero L."/>
        </authorList>
    </citation>
    <scope>NUCLEOTIDE SEQUENCE [LARGE SCALE GENOMIC DNA]</scope>
    <source>
        <strain evidence="2">ATCC35250</strain>
    </source>
</reference>
<dbReference type="AlphaFoldDB" id="A0A0A8UTP1"/>
<dbReference type="PATRIC" id="fig|449.7.peg.1772"/>
<evidence type="ECO:0000313" key="1">
    <source>
        <dbReference type="EMBL" id="CEK12230.1"/>
    </source>
</evidence>
<organism evidence="1 2">
    <name type="scientific">Legionella hackeliae</name>
    <dbReference type="NCBI Taxonomy" id="449"/>
    <lineage>
        <taxon>Bacteria</taxon>
        <taxon>Pseudomonadati</taxon>
        <taxon>Pseudomonadota</taxon>
        <taxon>Gammaproteobacteria</taxon>
        <taxon>Legionellales</taxon>
        <taxon>Legionellaceae</taxon>
        <taxon>Legionella</taxon>
    </lineage>
</organism>
<name>A0A0A8UTP1_LEGHA</name>
<evidence type="ECO:0000313" key="2">
    <source>
        <dbReference type="Proteomes" id="UP000032803"/>
    </source>
</evidence>
<dbReference type="OrthoDB" id="8908077at2"/>
<dbReference type="EMBL" id="LN681225">
    <property type="protein sequence ID" value="CEK12230.1"/>
    <property type="molecule type" value="Genomic_DNA"/>
</dbReference>